<keyword evidence="6" id="KW-0378">Hydrolase</keyword>
<dbReference type="GO" id="GO:0004445">
    <property type="term" value="F:inositol-polyphosphate 5-phosphatase activity"/>
    <property type="evidence" value="ECO:0007669"/>
    <property type="project" value="TreeGrafter"/>
</dbReference>
<sequence>MDVPPHEIECYSLDPSNWRYAKMRSRIDEYSEKCEMTAMLVTYNVNEKIISKETLDYVMSGSDKNIDLIFIAIEEIDMSVSGFLKGNTMTLKATELAINVYKSFETVFKEKFVQLTVLQLGGVVLMGFCRESIRDRIKYEASGYEAVGMMGMANKGGIAYSFKMLNKTICVVGSHLAAHQMEIPKRNQNFQDIFNNIELVPFIETERENTMKRIVDHDIIFWMGDLNYRIDEEDATIREKISNGAGMEAFELTDQLLEQKRLKVPIVNTFVESPIMFQPTYKFIPNTQEYSEKRRPAFCDRILFRSESEVINCVEYTALPNALESDHKPVRGCFEFVTRKIIPDKHAKVEKELIEMENQLLRIVRPNVILEKQEFELTIYPYVSNKVVLPLKNDGKAKSTVCLKDYQIGKTGIFPDWLEVFPEKLEIEKTDVSNKNITFRFKFQFTDTVLLFQKGAFDYNLILEIKGGRTHFLSFKIHLDQTCLTKSIDDLNLHPNGYLLPQPQAYAPLIIPKEIWRLCDFVRPHLAEPNLLSTSPSKSFASSYSYILDHLDKHIEFDPNMEFHRALEFLIVFMKNLKDSVIPSCLFEQVVHSTEKQEEFEKFFVRNKMPNSHYNLFLYMIAFLKEIVKVNSNVTVEDVVKYFSAVFVRPVDGLKKLNEERAVENFLVKSVRK</sequence>
<dbReference type="AlphaFoldDB" id="A0A0A1TYA5"/>
<dbReference type="Gene3D" id="1.10.555.10">
    <property type="entry name" value="Rho GTPase activation protein"/>
    <property type="match status" value="1"/>
</dbReference>
<feature type="domain" description="Rho-GAP" evidence="5">
    <location>
        <begin position="486"/>
        <end position="673"/>
    </location>
</feature>
<dbReference type="PANTHER" id="PTHR11200:SF300">
    <property type="entry name" value="TYPE II INOSITOL 1,4,5-TRISPHOSPHATE 5-PHOSPHATASE"/>
    <property type="match status" value="1"/>
</dbReference>
<comment type="subcellular location">
    <subcellularLocation>
        <location evidence="2">Cytoplasmic vesicle</location>
        <location evidence="2">Phagosome membrane</location>
    </subcellularLocation>
    <subcellularLocation>
        <location evidence="1">Early endosome membrane</location>
    </subcellularLocation>
</comment>
<dbReference type="GO" id="GO:0004439">
    <property type="term" value="F:phosphatidylinositol-4,5-bisphosphate 5-phosphatase activity"/>
    <property type="evidence" value="ECO:0007669"/>
    <property type="project" value="UniProtKB-EC"/>
</dbReference>
<accession>A0A0A1TYA5</accession>
<dbReference type="OrthoDB" id="7862313at2759"/>
<evidence type="ECO:0000259" key="5">
    <source>
        <dbReference type="PROSITE" id="PS50238"/>
    </source>
</evidence>
<dbReference type="KEGG" id="eiv:EIN_032610"/>
<evidence type="ECO:0000256" key="3">
    <source>
        <dbReference type="ARBA" id="ARBA00022753"/>
    </source>
</evidence>
<dbReference type="GO" id="GO:0007165">
    <property type="term" value="P:signal transduction"/>
    <property type="evidence" value="ECO:0007669"/>
    <property type="project" value="InterPro"/>
</dbReference>
<dbReference type="OMA" id="SIFHADH"/>
<keyword evidence="7" id="KW-1185">Reference proteome</keyword>
<dbReference type="SUPFAM" id="SSF48350">
    <property type="entry name" value="GTPase activation domain, GAP"/>
    <property type="match status" value="1"/>
</dbReference>
<dbReference type="EC" id="3.1.3.36" evidence="6"/>
<dbReference type="EMBL" id="KB206969">
    <property type="protein sequence ID" value="ELP86470.1"/>
    <property type="molecule type" value="Genomic_DNA"/>
</dbReference>
<gene>
    <name evidence="6" type="ORF">EIN_032610</name>
</gene>
<organism evidence="6 7">
    <name type="scientific">Entamoeba invadens IP1</name>
    <dbReference type="NCBI Taxonomy" id="370355"/>
    <lineage>
        <taxon>Eukaryota</taxon>
        <taxon>Amoebozoa</taxon>
        <taxon>Evosea</taxon>
        <taxon>Archamoebae</taxon>
        <taxon>Mastigamoebida</taxon>
        <taxon>Entamoebidae</taxon>
        <taxon>Entamoeba</taxon>
    </lineage>
</organism>
<dbReference type="GO" id="GO:0034485">
    <property type="term" value="F:phosphatidylinositol-3,4,5-trisphosphate 5-phosphatase activity"/>
    <property type="evidence" value="ECO:0007669"/>
    <property type="project" value="TreeGrafter"/>
</dbReference>
<keyword evidence="3" id="KW-0967">Endosome</keyword>
<evidence type="ECO:0000256" key="1">
    <source>
        <dbReference type="ARBA" id="ARBA00004146"/>
    </source>
</evidence>
<dbReference type="RefSeq" id="XP_004185816.1">
    <property type="nucleotide sequence ID" value="XM_004185768.1"/>
</dbReference>
<dbReference type="GO" id="GO:0046856">
    <property type="term" value="P:phosphatidylinositol dephosphorylation"/>
    <property type="evidence" value="ECO:0007669"/>
    <property type="project" value="InterPro"/>
</dbReference>
<dbReference type="Proteomes" id="UP000014680">
    <property type="component" value="Unassembled WGS sequence"/>
</dbReference>
<dbReference type="PANTHER" id="PTHR11200">
    <property type="entry name" value="INOSITOL 5-PHOSPHATASE"/>
    <property type="match status" value="1"/>
</dbReference>
<keyword evidence="4" id="KW-0968">Cytoplasmic vesicle</keyword>
<dbReference type="InterPro" id="IPR000300">
    <property type="entry name" value="IPPc"/>
</dbReference>
<dbReference type="Gene3D" id="3.60.10.10">
    <property type="entry name" value="Endonuclease/exonuclease/phosphatase"/>
    <property type="match status" value="1"/>
</dbReference>
<dbReference type="Gene3D" id="2.60.40.10">
    <property type="entry name" value="Immunoglobulins"/>
    <property type="match status" value="1"/>
</dbReference>
<dbReference type="InterPro" id="IPR013783">
    <property type="entry name" value="Ig-like_fold"/>
</dbReference>
<dbReference type="InterPro" id="IPR046985">
    <property type="entry name" value="IP5"/>
</dbReference>
<dbReference type="GO" id="GO:0030670">
    <property type="term" value="C:phagocytic vesicle membrane"/>
    <property type="evidence" value="ECO:0007669"/>
    <property type="project" value="UniProtKB-SubCell"/>
</dbReference>
<dbReference type="InterPro" id="IPR000198">
    <property type="entry name" value="RhoGAP_dom"/>
</dbReference>
<dbReference type="Pfam" id="PF22669">
    <property type="entry name" value="Exo_endo_phos2"/>
    <property type="match status" value="1"/>
</dbReference>
<reference evidence="6 7" key="1">
    <citation type="submission" date="2012-10" db="EMBL/GenBank/DDBJ databases">
        <authorList>
            <person name="Zafar N."/>
            <person name="Inman J."/>
            <person name="Hall N."/>
            <person name="Lorenzi H."/>
            <person name="Caler E."/>
        </authorList>
    </citation>
    <scope>NUCLEOTIDE SEQUENCE [LARGE SCALE GENOMIC DNA]</scope>
    <source>
        <strain evidence="6 7">IP1</strain>
    </source>
</reference>
<dbReference type="InterPro" id="IPR008936">
    <property type="entry name" value="Rho_GTPase_activation_prot"/>
</dbReference>
<evidence type="ECO:0000313" key="6">
    <source>
        <dbReference type="EMBL" id="ELP86470.1"/>
    </source>
</evidence>
<proteinExistence type="predicted"/>
<dbReference type="VEuPathDB" id="AmoebaDB:EIN_032610"/>
<dbReference type="SUPFAM" id="SSF56219">
    <property type="entry name" value="DNase I-like"/>
    <property type="match status" value="1"/>
</dbReference>
<dbReference type="InterPro" id="IPR036691">
    <property type="entry name" value="Endo/exonu/phosph_ase_sf"/>
</dbReference>
<evidence type="ECO:0000256" key="4">
    <source>
        <dbReference type="ARBA" id="ARBA00023329"/>
    </source>
</evidence>
<dbReference type="PROSITE" id="PS50238">
    <property type="entry name" value="RHOGAP"/>
    <property type="match status" value="1"/>
</dbReference>
<evidence type="ECO:0000256" key="2">
    <source>
        <dbReference type="ARBA" id="ARBA00004580"/>
    </source>
</evidence>
<dbReference type="GO" id="GO:0031901">
    <property type="term" value="C:early endosome membrane"/>
    <property type="evidence" value="ECO:0007669"/>
    <property type="project" value="UniProtKB-SubCell"/>
</dbReference>
<dbReference type="GeneID" id="14885389"/>
<name>A0A0A1TYA5_ENTIV</name>
<evidence type="ECO:0000313" key="7">
    <source>
        <dbReference type="Proteomes" id="UP000014680"/>
    </source>
</evidence>
<protein>
    <submittedName>
        <fullName evidence="6">Type II inositol-1,4,5-trisphosphate 5-phosphatase, putative</fullName>
        <ecNumber evidence="6">3.1.3.36</ecNumber>
    </submittedName>
</protein>
<dbReference type="SMART" id="SM00128">
    <property type="entry name" value="IPPc"/>
    <property type="match status" value="1"/>
</dbReference>